<feature type="region of interest" description="Disordered" evidence="6">
    <location>
        <begin position="1"/>
        <end position="69"/>
    </location>
</feature>
<dbReference type="PANTHER" id="PTHR23501">
    <property type="entry name" value="MAJOR FACILITATOR SUPERFAMILY"/>
    <property type="match status" value="1"/>
</dbReference>
<dbReference type="PROSITE" id="PS50850">
    <property type="entry name" value="MFS"/>
    <property type="match status" value="1"/>
</dbReference>
<proteinExistence type="predicted"/>
<feature type="domain" description="Major facilitator superfamily (MFS) profile" evidence="8">
    <location>
        <begin position="92"/>
        <end position="584"/>
    </location>
</feature>
<feature type="transmembrane region" description="Helical" evidence="7">
    <location>
        <begin position="355"/>
        <end position="375"/>
    </location>
</feature>
<dbReference type="SUPFAM" id="SSF103473">
    <property type="entry name" value="MFS general substrate transporter"/>
    <property type="match status" value="1"/>
</dbReference>
<keyword evidence="5 7" id="KW-0472">Membrane</keyword>
<comment type="subcellular location">
    <subcellularLocation>
        <location evidence="1">Membrane</location>
        <topology evidence="1">Multi-pass membrane protein</topology>
    </subcellularLocation>
</comment>
<feature type="transmembrane region" description="Helical" evidence="7">
    <location>
        <begin position="89"/>
        <end position="115"/>
    </location>
</feature>
<dbReference type="GO" id="GO:0005886">
    <property type="term" value="C:plasma membrane"/>
    <property type="evidence" value="ECO:0007669"/>
    <property type="project" value="TreeGrafter"/>
</dbReference>
<feature type="compositionally biased region" description="Low complexity" evidence="6">
    <location>
        <begin position="45"/>
        <end position="62"/>
    </location>
</feature>
<feature type="transmembrane region" description="Helical" evidence="7">
    <location>
        <begin position="422"/>
        <end position="442"/>
    </location>
</feature>
<dbReference type="PANTHER" id="PTHR23501:SF198">
    <property type="entry name" value="AZOLE RESISTANCE PROTEIN 1-RELATED"/>
    <property type="match status" value="1"/>
</dbReference>
<evidence type="ECO:0000313" key="10">
    <source>
        <dbReference type="Proteomes" id="UP001273166"/>
    </source>
</evidence>
<reference evidence="9" key="1">
    <citation type="journal article" date="2023" name="Mol. Phylogenet. Evol.">
        <title>Genome-scale phylogeny and comparative genomics of the fungal order Sordariales.</title>
        <authorList>
            <person name="Hensen N."/>
            <person name="Bonometti L."/>
            <person name="Westerberg I."/>
            <person name="Brannstrom I.O."/>
            <person name="Guillou S."/>
            <person name="Cros-Aarteil S."/>
            <person name="Calhoun S."/>
            <person name="Haridas S."/>
            <person name="Kuo A."/>
            <person name="Mondo S."/>
            <person name="Pangilinan J."/>
            <person name="Riley R."/>
            <person name="LaButti K."/>
            <person name="Andreopoulos B."/>
            <person name="Lipzen A."/>
            <person name="Chen C."/>
            <person name="Yan M."/>
            <person name="Daum C."/>
            <person name="Ng V."/>
            <person name="Clum A."/>
            <person name="Steindorff A."/>
            <person name="Ohm R.A."/>
            <person name="Martin F."/>
            <person name="Silar P."/>
            <person name="Natvig D.O."/>
            <person name="Lalanne C."/>
            <person name="Gautier V."/>
            <person name="Ament-Velasquez S.L."/>
            <person name="Kruys A."/>
            <person name="Hutchinson M.I."/>
            <person name="Powell A.J."/>
            <person name="Barry K."/>
            <person name="Miller A.N."/>
            <person name="Grigoriev I.V."/>
            <person name="Debuchy R."/>
            <person name="Gladieux P."/>
            <person name="Hiltunen Thoren M."/>
            <person name="Johannesson H."/>
        </authorList>
    </citation>
    <scope>NUCLEOTIDE SEQUENCE</scope>
    <source>
        <strain evidence="9">CBS 333.67</strain>
    </source>
</reference>
<dbReference type="FunFam" id="1.20.1250.20:FF:000196">
    <property type="entry name" value="MFS toxin efflux pump (AflT)"/>
    <property type="match status" value="1"/>
</dbReference>
<feature type="transmembrane region" description="Helical" evidence="7">
    <location>
        <begin position="395"/>
        <end position="415"/>
    </location>
</feature>
<evidence type="ECO:0000256" key="5">
    <source>
        <dbReference type="ARBA" id="ARBA00023136"/>
    </source>
</evidence>
<dbReference type="GeneID" id="87882322"/>
<evidence type="ECO:0000259" key="8">
    <source>
        <dbReference type="PROSITE" id="PS50850"/>
    </source>
</evidence>
<evidence type="ECO:0000256" key="1">
    <source>
        <dbReference type="ARBA" id="ARBA00004141"/>
    </source>
</evidence>
<reference evidence="9" key="2">
    <citation type="submission" date="2023-06" db="EMBL/GenBank/DDBJ databases">
        <authorList>
            <consortium name="Lawrence Berkeley National Laboratory"/>
            <person name="Mondo S.J."/>
            <person name="Hensen N."/>
            <person name="Bonometti L."/>
            <person name="Westerberg I."/>
            <person name="Brannstrom I.O."/>
            <person name="Guillou S."/>
            <person name="Cros-Aarteil S."/>
            <person name="Calhoun S."/>
            <person name="Haridas S."/>
            <person name="Kuo A."/>
            <person name="Pangilinan J."/>
            <person name="Riley R."/>
            <person name="Labutti K."/>
            <person name="Andreopoulos B."/>
            <person name="Lipzen A."/>
            <person name="Chen C."/>
            <person name="Yanf M."/>
            <person name="Daum C."/>
            <person name="Ng V."/>
            <person name="Clum A."/>
            <person name="Steindorff A."/>
            <person name="Ohm R."/>
            <person name="Martin F."/>
            <person name="Silar P."/>
            <person name="Natvig D."/>
            <person name="Lalanne C."/>
            <person name="Gautier V."/>
            <person name="Ament-Velasquez S.L."/>
            <person name="Kruys A."/>
            <person name="Hutchinson M.I."/>
            <person name="Powell A.J."/>
            <person name="Barry K."/>
            <person name="Miller A.N."/>
            <person name="Grigoriev I.V."/>
            <person name="Debuchy R."/>
            <person name="Gladieux P."/>
            <person name="Thoren M.H."/>
            <person name="Johannesson H."/>
        </authorList>
    </citation>
    <scope>NUCLEOTIDE SEQUENCE</scope>
    <source>
        <strain evidence="9">CBS 333.67</strain>
    </source>
</reference>
<dbReference type="InterPro" id="IPR036259">
    <property type="entry name" value="MFS_trans_sf"/>
</dbReference>
<keyword evidence="3 7" id="KW-0812">Transmembrane</keyword>
<feature type="transmembrane region" description="Helical" evidence="7">
    <location>
        <begin position="483"/>
        <end position="506"/>
    </location>
</feature>
<organism evidence="9 10">
    <name type="scientific">Chaetomium strumarium</name>
    <dbReference type="NCBI Taxonomy" id="1170767"/>
    <lineage>
        <taxon>Eukaryota</taxon>
        <taxon>Fungi</taxon>
        <taxon>Dikarya</taxon>
        <taxon>Ascomycota</taxon>
        <taxon>Pezizomycotina</taxon>
        <taxon>Sordariomycetes</taxon>
        <taxon>Sordariomycetidae</taxon>
        <taxon>Sordariales</taxon>
        <taxon>Chaetomiaceae</taxon>
        <taxon>Chaetomium</taxon>
    </lineage>
</organism>
<dbReference type="InterPro" id="IPR020846">
    <property type="entry name" value="MFS_dom"/>
</dbReference>
<feature type="transmembrane region" description="Helical" evidence="7">
    <location>
        <begin position="215"/>
        <end position="236"/>
    </location>
</feature>
<dbReference type="AlphaFoldDB" id="A0AAJ0GNW8"/>
<feature type="transmembrane region" description="Helical" evidence="7">
    <location>
        <begin position="561"/>
        <end position="581"/>
    </location>
</feature>
<evidence type="ECO:0000256" key="6">
    <source>
        <dbReference type="SAM" id="MobiDB-lite"/>
    </source>
</evidence>
<feature type="transmembrane region" description="Helical" evidence="7">
    <location>
        <begin position="448"/>
        <end position="471"/>
    </location>
</feature>
<accession>A0AAJ0GNW8</accession>
<feature type="transmembrane region" description="Helical" evidence="7">
    <location>
        <begin position="157"/>
        <end position="176"/>
    </location>
</feature>
<feature type="compositionally biased region" description="Basic and acidic residues" evidence="6">
    <location>
        <begin position="8"/>
        <end position="22"/>
    </location>
</feature>
<dbReference type="RefSeq" id="XP_062719194.1">
    <property type="nucleotide sequence ID" value="XM_062863493.1"/>
</dbReference>
<dbReference type="GO" id="GO:0022857">
    <property type="term" value="F:transmembrane transporter activity"/>
    <property type="evidence" value="ECO:0007669"/>
    <property type="project" value="InterPro"/>
</dbReference>
<dbReference type="Pfam" id="PF07690">
    <property type="entry name" value="MFS_1"/>
    <property type="match status" value="1"/>
</dbReference>
<feature type="transmembrane region" description="Helical" evidence="7">
    <location>
        <begin position="312"/>
        <end position="335"/>
    </location>
</feature>
<dbReference type="FunFam" id="1.20.1720.10:FF:000012">
    <property type="entry name" value="MFS toxin efflux pump (AflT)"/>
    <property type="match status" value="1"/>
</dbReference>
<dbReference type="Gene3D" id="1.20.1720.10">
    <property type="entry name" value="Multidrug resistance protein D"/>
    <property type="match status" value="1"/>
</dbReference>
<evidence type="ECO:0000256" key="2">
    <source>
        <dbReference type="ARBA" id="ARBA00022448"/>
    </source>
</evidence>
<evidence type="ECO:0000256" key="7">
    <source>
        <dbReference type="SAM" id="Phobius"/>
    </source>
</evidence>
<dbReference type="Gene3D" id="1.20.1250.20">
    <property type="entry name" value="MFS general substrate transporter like domains"/>
    <property type="match status" value="1"/>
</dbReference>
<name>A0AAJ0GNW8_9PEZI</name>
<gene>
    <name evidence="9" type="ORF">B0T15DRAFT_273997</name>
</gene>
<sequence length="606" mass="64159">MVSSATKMTDRDNMTTDTEPEKTTPSGRASPGPDPAPSPIPNVKATTTAATTTTNNNSSSNNDDNDDPFASTGAGIDSADVVYPTGLKLVLIVASLCLAVFLVALDQTIIAPALGAITGEFGSVKDIGWYGAAYLLTTTALQPAYGSLYRMFSVKWTYLAAVFLFEVGSLVCATAPSSDAFIVGRALAGVGTAGLFSGGIVILSYTLPLRQRPMAFGLIGAMWGIASVAGPLLGGAFTDHVTWRWCFYINLPIGGAAMLALYLFLRIKVTRNAAGLTVVQRILSLDLPGTAMLVPAIVCLLLALQWGGTEYAWSSSVVIGLFVGFAAMIVIFIGIQIWKGDKGTLPPRLFKNRDVLCAMLFGFFFGAGFFPLLYYLSLYFQAIQHDTAVQAGIKLLPMLIAVVISSVSCGGLISAVGYYNPFVLPSMVLFTVGAGMITTLQIDSPLRVWFGYQVIAGLGIGVGFQTGVLVVQNNVPHEWIPQATACVQFFQAMGGAIFIAVAQAVFQNGLTEHIKRDVPGIPPEVFIHSGASQIPQLLEEMQATQYLGAVLNAYLQGLRNAFFITVGCAAASFVAACGLSWKKIQKRKAPAAAEAEKGEADVESTK</sequence>
<keyword evidence="2" id="KW-0813">Transport</keyword>
<dbReference type="InterPro" id="IPR011701">
    <property type="entry name" value="MFS"/>
</dbReference>
<feature type="transmembrane region" description="Helical" evidence="7">
    <location>
        <begin position="242"/>
        <end position="265"/>
    </location>
</feature>
<evidence type="ECO:0000313" key="9">
    <source>
        <dbReference type="EMBL" id="KAK3303414.1"/>
    </source>
</evidence>
<feature type="transmembrane region" description="Helical" evidence="7">
    <location>
        <begin position="182"/>
        <end position="203"/>
    </location>
</feature>
<keyword evidence="4 7" id="KW-1133">Transmembrane helix</keyword>
<dbReference type="EMBL" id="JAUDZG010000006">
    <property type="protein sequence ID" value="KAK3303414.1"/>
    <property type="molecule type" value="Genomic_DNA"/>
</dbReference>
<feature type="transmembrane region" description="Helical" evidence="7">
    <location>
        <begin position="127"/>
        <end position="145"/>
    </location>
</feature>
<dbReference type="PRINTS" id="PR01036">
    <property type="entry name" value="TCRTETB"/>
</dbReference>
<comment type="caution">
    <text evidence="9">The sequence shown here is derived from an EMBL/GenBank/DDBJ whole genome shotgun (WGS) entry which is preliminary data.</text>
</comment>
<dbReference type="CDD" id="cd17502">
    <property type="entry name" value="MFS_Azr1_MDR_like"/>
    <property type="match status" value="1"/>
</dbReference>
<evidence type="ECO:0000256" key="3">
    <source>
        <dbReference type="ARBA" id="ARBA00022692"/>
    </source>
</evidence>
<keyword evidence="10" id="KW-1185">Reference proteome</keyword>
<protein>
    <submittedName>
        <fullName evidence="9">Major facilitator superfamily domain-containing protein</fullName>
    </submittedName>
</protein>
<dbReference type="Proteomes" id="UP001273166">
    <property type="component" value="Unassembled WGS sequence"/>
</dbReference>
<evidence type="ECO:0000256" key="4">
    <source>
        <dbReference type="ARBA" id="ARBA00022989"/>
    </source>
</evidence>
<feature type="transmembrane region" description="Helical" evidence="7">
    <location>
        <begin position="285"/>
        <end position="306"/>
    </location>
</feature>